<comment type="caution">
    <text evidence="2">The sequence shown here is derived from an EMBL/GenBank/DDBJ whole genome shotgun (WGS) entry which is preliminary data.</text>
</comment>
<evidence type="ECO:0000313" key="3">
    <source>
        <dbReference type="Proteomes" id="UP000011592"/>
    </source>
</evidence>
<proteinExistence type="predicted"/>
<reference evidence="2 3" key="1">
    <citation type="journal article" date="2014" name="PLoS Genet.">
        <title>Phylogenetically driven sequencing of extremely halophilic archaea reveals strategies for static and dynamic osmo-response.</title>
        <authorList>
            <person name="Becker E.A."/>
            <person name="Seitzer P.M."/>
            <person name="Tritt A."/>
            <person name="Larsen D."/>
            <person name="Krusor M."/>
            <person name="Yao A.I."/>
            <person name="Wu D."/>
            <person name="Madern D."/>
            <person name="Eisen J.A."/>
            <person name="Darling A.E."/>
            <person name="Facciotti M.T."/>
        </authorList>
    </citation>
    <scope>NUCLEOTIDE SEQUENCE [LARGE SCALE GENOMIC DNA]</scope>
    <source>
        <strain evidence="2 3">JCM 14663</strain>
    </source>
</reference>
<feature type="region of interest" description="Disordered" evidence="1">
    <location>
        <begin position="29"/>
        <end position="74"/>
    </location>
</feature>
<sequence length="74" mass="7925">MTRRDSSEAGWRIRLGGPVWATIDTATARAGPTDPERCSSGTEILSRPSTGNRRMNVAAGVRATGGDRRRRPSG</sequence>
<dbReference type="AlphaFoldDB" id="L9ZCW4"/>
<evidence type="ECO:0000256" key="1">
    <source>
        <dbReference type="SAM" id="MobiDB-lite"/>
    </source>
</evidence>
<dbReference type="EMBL" id="AOIJ01000030">
    <property type="protein sequence ID" value="ELY83851.1"/>
    <property type="molecule type" value="Genomic_DNA"/>
</dbReference>
<evidence type="ECO:0000313" key="2">
    <source>
        <dbReference type="EMBL" id="ELY83851.1"/>
    </source>
</evidence>
<feature type="compositionally biased region" description="Polar residues" evidence="1">
    <location>
        <begin position="39"/>
        <end position="53"/>
    </location>
</feature>
<organism evidence="2 3">
    <name type="scientific">Natrinema gari JCM 14663</name>
    <dbReference type="NCBI Taxonomy" id="1230459"/>
    <lineage>
        <taxon>Archaea</taxon>
        <taxon>Methanobacteriati</taxon>
        <taxon>Methanobacteriota</taxon>
        <taxon>Stenosarchaea group</taxon>
        <taxon>Halobacteria</taxon>
        <taxon>Halobacteriales</taxon>
        <taxon>Natrialbaceae</taxon>
        <taxon>Natrinema</taxon>
    </lineage>
</organism>
<keyword evidence="3" id="KW-1185">Reference proteome</keyword>
<name>L9ZCW4_9EURY</name>
<accession>L9ZCW4</accession>
<protein>
    <submittedName>
        <fullName evidence="2">Uncharacterized protein</fullName>
    </submittedName>
</protein>
<gene>
    <name evidence="2" type="ORF">C486_01439</name>
</gene>
<dbReference type="Proteomes" id="UP000011592">
    <property type="component" value="Unassembled WGS sequence"/>
</dbReference>